<reference evidence="5" key="1">
    <citation type="journal article" date="2014" name="Science">
        <title>Ancient hybridizations among the ancestral genomes of bread wheat.</title>
        <authorList>
            <consortium name="International Wheat Genome Sequencing Consortium,"/>
            <person name="Marcussen T."/>
            <person name="Sandve S.R."/>
            <person name="Heier L."/>
            <person name="Spannagl M."/>
            <person name="Pfeifer M."/>
            <person name="Jakobsen K.S."/>
            <person name="Wulff B.B."/>
            <person name="Steuernagel B."/>
            <person name="Mayer K.F."/>
            <person name="Olsen O.A."/>
        </authorList>
    </citation>
    <scope>NUCLEOTIDE SEQUENCE [LARGE SCALE GENOMIC DNA]</scope>
    <source>
        <strain evidence="5">cv. AL8/78</strain>
    </source>
</reference>
<reference evidence="4" key="5">
    <citation type="journal article" date="2021" name="G3 (Bethesda)">
        <title>Aegilops tauschii genome assembly Aet v5.0 features greater sequence contiguity and improved annotation.</title>
        <authorList>
            <person name="Wang L."/>
            <person name="Zhu T."/>
            <person name="Rodriguez J.C."/>
            <person name="Deal K.R."/>
            <person name="Dubcovsky J."/>
            <person name="McGuire P.E."/>
            <person name="Lux T."/>
            <person name="Spannagl M."/>
            <person name="Mayer K.F.X."/>
            <person name="Baldrich P."/>
            <person name="Meyers B.C."/>
            <person name="Huo N."/>
            <person name="Gu Y.Q."/>
            <person name="Zhou H."/>
            <person name="Devos K.M."/>
            <person name="Bennetzen J.L."/>
            <person name="Unver T."/>
            <person name="Budak H."/>
            <person name="Gulick P.J."/>
            <person name="Galiba G."/>
            <person name="Kalapos B."/>
            <person name="Nelson D.R."/>
            <person name="Li P."/>
            <person name="You F.M."/>
            <person name="Luo M.C."/>
            <person name="Dvorak J."/>
        </authorList>
    </citation>
    <scope>NUCLEOTIDE SEQUENCE [LARGE SCALE GENOMIC DNA]</scope>
    <source>
        <strain evidence="4">cv. AL8/78</strain>
    </source>
</reference>
<sequence length="65" mass="7497">MNRSMLRNKNLYWLCFQAGVVIIDGWLRLTAAAQTAVLFKQLRITLDAVLKELTRKPEVCCLLFV</sequence>
<dbReference type="Gramene" id="AET2Gv20688200.8">
    <property type="protein sequence ID" value="AET2Gv20688200.8"/>
    <property type="gene ID" value="AET2Gv20688200"/>
</dbReference>
<name>A0A453C005_AEGTS</name>
<keyword evidence="2" id="KW-0347">Helicase</keyword>
<keyword evidence="2" id="KW-0067">ATP-binding</keyword>
<dbReference type="InterPro" id="IPR059023">
    <property type="entry name" value="RNA_hel_CTD"/>
</dbReference>
<evidence type="ECO:0000256" key="2">
    <source>
        <dbReference type="ARBA" id="ARBA00022806"/>
    </source>
</evidence>
<organism evidence="4 5">
    <name type="scientific">Aegilops tauschii subsp. strangulata</name>
    <name type="common">Goatgrass</name>
    <dbReference type="NCBI Taxonomy" id="200361"/>
    <lineage>
        <taxon>Eukaryota</taxon>
        <taxon>Viridiplantae</taxon>
        <taxon>Streptophyta</taxon>
        <taxon>Embryophyta</taxon>
        <taxon>Tracheophyta</taxon>
        <taxon>Spermatophyta</taxon>
        <taxon>Magnoliopsida</taxon>
        <taxon>Liliopsida</taxon>
        <taxon>Poales</taxon>
        <taxon>Poaceae</taxon>
        <taxon>BOP clade</taxon>
        <taxon>Pooideae</taxon>
        <taxon>Triticodae</taxon>
        <taxon>Triticeae</taxon>
        <taxon>Triticinae</taxon>
        <taxon>Aegilops</taxon>
    </lineage>
</organism>
<reference evidence="4" key="3">
    <citation type="journal article" date="2017" name="Nature">
        <title>Genome sequence of the progenitor of the wheat D genome Aegilops tauschii.</title>
        <authorList>
            <person name="Luo M.C."/>
            <person name="Gu Y.Q."/>
            <person name="Puiu D."/>
            <person name="Wang H."/>
            <person name="Twardziok S.O."/>
            <person name="Deal K.R."/>
            <person name="Huo N."/>
            <person name="Zhu T."/>
            <person name="Wang L."/>
            <person name="Wang Y."/>
            <person name="McGuire P.E."/>
            <person name="Liu S."/>
            <person name="Long H."/>
            <person name="Ramasamy R.K."/>
            <person name="Rodriguez J.C."/>
            <person name="Van S.L."/>
            <person name="Yuan L."/>
            <person name="Wang Z."/>
            <person name="Xia Z."/>
            <person name="Xiao L."/>
            <person name="Anderson O.D."/>
            <person name="Ouyang S."/>
            <person name="Liang Y."/>
            <person name="Zimin A.V."/>
            <person name="Pertea G."/>
            <person name="Qi P."/>
            <person name="Bennetzen J.L."/>
            <person name="Dai X."/>
            <person name="Dawson M.W."/>
            <person name="Muller H.G."/>
            <person name="Kugler K."/>
            <person name="Rivarola-Duarte L."/>
            <person name="Spannagl M."/>
            <person name="Mayer K.F.X."/>
            <person name="Lu F.H."/>
            <person name="Bevan M.W."/>
            <person name="Leroy P."/>
            <person name="Li P."/>
            <person name="You F.M."/>
            <person name="Sun Q."/>
            <person name="Liu Z."/>
            <person name="Lyons E."/>
            <person name="Wicker T."/>
            <person name="Salzberg S.L."/>
            <person name="Devos K.M."/>
            <person name="Dvorak J."/>
        </authorList>
    </citation>
    <scope>NUCLEOTIDE SEQUENCE [LARGE SCALE GENOMIC DNA]</scope>
    <source>
        <strain evidence="4">cv. AL8/78</strain>
    </source>
</reference>
<reference evidence="5" key="2">
    <citation type="journal article" date="2017" name="Nat. Plants">
        <title>The Aegilops tauschii genome reveals multiple impacts of transposons.</title>
        <authorList>
            <person name="Zhao G."/>
            <person name="Zou C."/>
            <person name="Li K."/>
            <person name="Wang K."/>
            <person name="Li T."/>
            <person name="Gao L."/>
            <person name="Zhang X."/>
            <person name="Wang H."/>
            <person name="Yang Z."/>
            <person name="Liu X."/>
            <person name="Jiang W."/>
            <person name="Mao L."/>
            <person name="Kong X."/>
            <person name="Jiao Y."/>
            <person name="Jia J."/>
        </authorList>
    </citation>
    <scope>NUCLEOTIDE SEQUENCE [LARGE SCALE GENOMIC DNA]</scope>
    <source>
        <strain evidence="5">cv. AL8/78</strain>
    </source>
</reference>
<keyword evidence="2" id="KW-0547">Nucleotide-binding</keyword>
<proteinExistence type="predicted"/>
<evidence type="ECO:0000313" key="4">
    <source>
        <dbReference type="EnsemblPlants" id="AET2Gv20688200.8"/>
    </source>
</evidence>
<dbReference type="EnsemblPlants" id="AET2Gv20688200.8">
    <property type="protein sequence ID" value="AET2Gv20688200.8"/>
    <property type="gene ID" value="AET2Gv20688200"/>
</dbReference>
<dbReference type="Pfam" id="PF26026">
    <property type="entry name" value="RNA_hel_CTD"/>
    <property type="match status" value="1"/>
</dbReference>
<protein>
    <recommendedName>
        <fullName evidence="3">RNA helicase C-terminal domain-containing protein</fullName>
    </recommendedName>
</protein>
<evidence type="ECO:0000313" key="5">
    <source>
        <dbReference type="Proteomes" id="UP000015105"/>
    </source>
</evidence>
<dbReference type="AlphaFoldDB" id="A0A453C005"/>
<reference evidence="4" key="4">
    <citation type="submission" date="2019-03" db="UniProtKB">
        <authorList>
            <consortium name="EnsemblPlants"/>
        </authorList>
    </citation>
    <scope>IDENTIFICATION</scope>
</reference>
<keyword evidence="5" id="KW-1185">Reference proteome</keyword>
<dbReference type="Proteomes" id="UP000015105">
    <property type="component" value="Chromosome 2D"/>
</dbReference>
<evidence type="ECO:0000256" key="1">
    <source>
        <dbReference type="ARBA" id="ARBA00022801"/>
    </source>
</evidence>
<accession>A0A453C005</accession>
<keyword evidence="1" id="KW-0378">Hydrolase</keyword>
<evidence type="ECO:0000259" key="3">
    <source>
        <dbReference type="Pfam" id="PF26026"/>
    </source>
</evidence>
<feature type="domain" description="RNA helicase C-terminal" evidence="3">
    <location>
        <begin position="20"/>
        <end position="58"/>
    </location>
</feature>